<dbReference type="Proteomes" id="UP000053660">
    <property type="component" value="Unassembled WGS sequence"/>
</dbReference>
<sequence length="157" mass="17836">MRKFLLIVLVATVSSSAVNYSDEFAREFMFPLSAAAYSDEPERCLANRFTNATIYQKVTVSCRDLFDGNICSGFIAVLHDQEAIVLSFRGTTKASQLVSEAVKSVFLKWYAWFGMGNVSRYFGNAMNTLWYEHGLSQHLLELTKKYPNYEIWVSRGA</sequence>
<feature type="chain" id="PRO_5002081798" description="Fungal lipase-type domain-containing protein" evidence="1">
    <location>
        <begin position="18"/>
        <end position="157"/>
    </location>
</feature>
<keyword evidence="4" id="KW-1185">Reference proteome</keyword>
<name>A0A0B1SXA9_OESDE</name>
<evidence type="ECO:0000259" key="2">
    <source>
        <dbReference type="Pfam" id="PF01764"/>
    </source>
</evidence>
<dbReference type="PANTHER" id="PTHR45908">
    <property type="entry name" value="PROTEIN CBG11750-RELATED"/>
    <property type="match status" value="1"/>
</dbReference>
<dbReference type="Gene3D" id="3.40.50.1820">
    <property type="entry name" value="alpha/beta hydrolase"/>
    <property type="match status" value="1"/>
</dbReference>
<keyword evidence="1" id="KW-0732">Signal</keyword>
<feature type="domain" description="Fungal lipase-type" evidence="2">
    <location>
        <begin position="85"/>
        <end position="153"/>
    </location>
</feature>
<organism evidence="3 4">
    <name type="scientific">Oesophagostomum dentatum</name>
    <name type="common">Nodular worm</name>
    <dbReference type="NCBI Taxonomy" id="61180"/>
    <lineage>
        <taxon>Eukaryota</taxon>
        <taxon>Metazoa</taxon>
        <taxon>Ecdysozoa</taxon>
        <taxon>Nematoda</taxon>
        <taxon>Chromadorea</taxon>
        <taxon>Rhabditida</taxon>
        <taxon>Rhabditina</taxon>
        <taxon>Rhabditomorpha</taxon>
        <taxon>Strongyloidea</taxon>
        <taxon>Strongylidae</taxon>
        <taxon>Oesophagostomum</taxon>
    </lineage>
</organism>
<dbReference type="OrthoDB" id="5821984at2759"/>
<evidence type="ECO:0000313" key="3">
    <source>
        <dbReference type="EMBL" id="KHJ87830.1"/>
    </source>
</evidence>
<evidence type="ECO:0000256" key="1">
    <source>
        <dbReference type="SAM" id="SignalP"/>
    </source>
</evidence>
<dbReference type="InterPro" id="IPR029058">
    <property type="entry name" value="AB_hydrolase_fold"/>
</dbReference>
<dbReference type="Pfam" id="PF01764">
    <property type="entry name" value="Lipase_3"/>
    <property type="match status" value="1"/>
</dbReference>
<dbReference type="GO" id="GO:0006629">
    <property type="term" value="P:lipid metabolic process"/>
    <property type="evidence" value="ECO:0007669"/>
    <property type="project" value="InterPro"/>
</dbReference>
<accession>A0A0B1SXA9</accession>
<feature type="signal peptide" evidence="1">
    <location>
        <begin position="1"/>
        <end position="17"/>
    </location>
</feature>
<proteinExistence type="predicted"/>
<dbReference type="AlphaFoldDB" id="A0A0B1SXA9"/>
<protein>
    <recommendedName>
        <fullName evidence="2">Fungal lipase-type domain-containing protein</fullName>
    </recommendedName>
</protein>
<evidence type="ECO:0000313" key="4">
    <source>
        <dbReference type="Proteomes" id="UP000053660"/>
    </source>
</evidence>
<dbReference type="EMBL" id="KN556924">
    <property type="protein sequence ID" value="KHJ87830.1"/>
    <property type="molecule type" value="Genomic_DNA"/>
</dbReference>
<dbReference type="SUPFAM" id="SSF53474">
    <property type="entry name" value="alpha/beta-Hydrolases"/>
    <property type="match status" value="1"/>
</dbReference>
<reference evidence="3 4" key="1">
    <citation type="submission" date="2014-03" db="EMBL/GenBank/DDBJ databases">
        <title>Draft genome of the hookworm Oesophagostomum dentatum.</title>
        <authorList>
            <person name="Mitreva M."/>
        </authorList>
    </citation>
    <scope>NUCLEOTIDE SEQUENCE [LARGE SCALE GENOMIC DNA]</scope>
    <source>
        <strain evidence="3 4">OD-Hann</strain>
    </source>
</reference>
<dbReference type="InterPro" id="IPR002921">
    <property type="entry name" value="Fungal_lipase-type"/>
</dbReference>
<gene>
    <name evidence="3" type="ORF">OESDEN_12387</name>
</gene>